<dbReference type="GO" id="GO:0005524">
    <property type="term" value="F:ATP binding"/>
    <property type="evidence" value="ECO:0007669"/>
    <property type="project" value="InterPro"/>
</dbReference>
<dbReference type="InterPro" id="IPR003959">
    <property type="entry name" value="ATPase_AAA_core"/>
</dbReference>
<dbReference type="RefSeq" id="WP_197953716.1">
    <property type="nucleotide sequence ID" value="NZ_CP065668.1"/>
</dbReference>
<reference evidence="2 3" key="1">
    <citation type="submission" date="2020-12" db="EMBL/GenBank/DDBJ databases">
        <title>FDA dAtabase for Regulatory Grade micrObial Sequences (FDA-ARGOS): Supporting development and validation of Infectious Disease Dx tests.</title>
        <authorList>
            <person name="Sproer C."/>
            <person name="Gronow S."/>
            <person name="Severitt S."/>
            <person name="Schroder I."/>
            <person name="Tallon L."/>
            <person name="Sadzewicz L."/>
            <person name="Zhao X."/>
            <person name="Boylan J."/>
            <person name="Ott S."/>
            <person name="Bowen H."/>
            <person name="Vavikolanu K."/>
            <person name="Mehta A."/>
            <person name="Aluvathingal J."/>
            <person name="Nadendla S."/>
            <person name="Lowell S."/>
            <person name="Myers T."/>
            <person name="Yan Y."/>
            <person name="Sichtig H."/>
        </authorList>
    </citation>
    <scope>NUCLEOTIDE SEQUENCE [LARGE SCALE GENOMIC DNA]</scope>
    <source>
        <strain evidence="2 3">FDAARGOS_909</strain>
    </source>
</reference>
<evidence type="ECO:0000313" key="3">
    <source>
        <dbReference type="Proteomes" id="UP000594778"/>
    </source>
</evidence>
<proteinExistence type="predicted"/>
<feature type="domain" description="AAA+ ATPase" evidence="1">
    <location>
        <begin position="30"/>
        <end position="403"/>
    </location>
</feature>
<dbReference type="PANTHER" id="PTHR32182:SF23">
    <property type="entry name" value="ATP BINDING PROTEIN"/>
    <property type="match status" value="1"/>
</dbReference>
<protein>
    <submittedName>
        <fullName evidence="2">AAA family ATPase</fullName>
    </submittedName>
</protein>
<dbReference type="Pfam" id="PF13476">
    <property type="entry name" value="AAA_23"/>
    <property type="match status" value="1"/>
</dbReference>
<gene>
    <name evidence="2" type="ORF">I6G66_17380</name>
</gene>
<dbReference type="InterPro" id="IPR027417">
    <property type="entry name" value="P-loop_NTPase"/>
</dbReference>
<evidence type="ECO:0000313" key="2">
    <source>
        <dbReference type="EMBL" id="QPS06088.1"/>
    </source>
</evidence>
<dbReference type="SUPFAM" id="SSF52540">
    <property type="entry name" value="P-loop containing nucleoside triphosphate hydrolases"/>
    <property type="match status" value="1"/>
</dbReference>
<dbReference type="PANTHER" id="PTHR32182">
    <property type="entry name" value="DNA REPLICATION AND REPAIR PROTEIN RECF"/>
    <property type="match status" value="1"/>
</dbReference>
<organism evidence="2 3">
    <name type="scientific">Delftia acidovorans</name>
    <name type="common">Pseudomonas acidovorans</name>
    <name type="synonym">Comamonas acidovorans</name>
    <dbReference type="NCBI Taxonomy" id="80866"/>
    <lineage>
        <taxon>Bacteria</taxon>
        <taxon>Pseudomonadati</taxon>
        <taxon>Pseudomonadota</taxon>
        <taxon>Betaproteobacteria</taxon>
        <taxon>Burkholderiales</taxon>
        <taxon>Comamonadaceae</taxon>
        <taxon>Delftia</taxon>
    </lineage>
</organism>
<dbReference type="InterPro" id="IPR003593">
    <property type="entry name" value="AAA+_ATPase"/>
</dbReference>
<dbReference type="Pfam" id="PF13304">
    <property type="entry name" value="AAA_21"/>
    <property type="match status" value="1"/>
</dbReference>
<sequence>MLETKACAMRLKSVTLNNFRCFESLTLDLDPRLTVIVGENGAGKTALLDGIASGLTPVLTHLSSADQRLTGRGIKDSDFRLQSLPGARGKPQRSTADYAQIMTTATDDLRWDYWRPSGGGQGRKPAETWGETALKERLNAITGSYKSAIPALTPVFAYYGASRGHIEVPERLRSAKNNYEHPTSALVDCFNPRSDFREMLAWFDQEESSELRANKGAGEEYKPFSSLEAVRATVVSLLGGAFRNPQFNARHKFVLERTSDGAELLVSQLSQGYQSMLALAIDFARRLAIANRQVDYDRANSETLLTQELEVLQTSDPAHESPFGEALAVSSPAIMLVDEIDLHLHPTWQQRVLDDLMRTFPATQFIVTTHSPQVLTSVRREKIRILEQHEGRLRVRTPDFSPLAHESGDALAKIMGTHREPPSPLQDTIRQYEQLVREGQEQTEAAQALRVTLQQAGYQFHESDLATWRFLAARNTGRAH</sequence>
<dbReference type="AlphaFoldDB" id="A0A7T2VXK5"/>
<dbReference type="Proteomes" id="UP000594778">
    <property type="component" value="Chromosome"/>
</dbReference>
<name>A0A7T2VXK5_DELAC</name>
<dbReference type="GO" id="GO:0006302">
    <property type="term" value="P:double-strand break repair"/>
    <property type="evidence" value="ECO:0007669"/>
    <property type="project" value="InterPro"/>
</dbReference>
<dbReference type="SMART" id="SM00382">
    <property type="entry name" value="AAA"/>
    <property type="match status" value="1"/>
</dbReference>
<dbReference type="InterPro" id="IPR038729">
    <property type="entry name" value="Rad50/SbcC_AAA"/>
</dbReference>
<dbReference type="Gene3D" id="3.40.50.300">
    <property type="entry name" value="P-loop containing nucleotide triphosphate hydrolases"/>
    <property type="match status" value="2"/>
</dbReference>
<dbReference type="GO" id="GO:0000731">
    <property type="term" value="P:DNA synthesis involved in DNA repair"/>
    <property type="evidence" value="ECO:0007669"/>
    <property type="project" value="TreeGrafter"/>
</dbReference>
<dbReference type="GO" id="GO:0016887">
    <property type="term" value="F:ATP hydrolysis activity"/>
    <property type="evidence" value="ECO:0007669"/>
    <property type="project" value="InterPro"/>
</dbReference>
<dbReference type="EMBL" id="CP065668">
    <property type="protein sequence ID" value="QPS06088.1"/>
    <property type="molecule type" value="Genomic_DNA"/>
</dbReference>
<accession>A0A7T2VXK5</accession>
<evidence type="ECO:0000259" key="1">
    <source>
        <dbReference type="SMART" id="SM00382"/>
    </source>
</evidence>